<comment type="caution">
    <text evidence="1">The sequence shown here is derived from an EMBL/GenBank/DDBJ whole genome shotgun (WGS) entry which is preliminary data.</text>
</comment>
<evidence type="ECO:0000313" key="1">
    <source>
        <dbReference type="EMBL" id="RNA39005.1"/>
    </source>
</evidence>
<protein>
    <submittedName>
        <fullName evidence="1">Uncharacterized protein</fullName>
    </submittedName>
</protein>
<dbReference type="EMBL" id="REGN01000798">
    <property type="protein sequence ID" value="RNA39005.1"/>
    <property type="molecule type" value="Genomic_DNA"/>
</dbReference>
<dbReference type="AlphaFoldDB" id="A0A3M7STH8"/>
<gene>
    <name evidence="1" type="ORF">BpHYR1_041683</name>
</gene>
<dbReference type="Proteomes" id="UP000276133">
    <property type="component" value="Unassembled WGS sequence"/>
</dbReference>
<keyword evidence="2" id="KW-1185">Reference proteome</keyword>
<evidence type="ECO:0000313" key="2">
    <source>
        <dbReference type="Proteomes" id="UP000276133"/>
    </source>
</evidence>
<name>A0A3M7STH8_BRAPC</name>
<organism evidence="1 2">
    <name type="scientific">Brachionus plicatilis</name>
    <name type="common">Marine rotifer</name>
    <name type="synonym">Brachionus muelleri</name>
    <dbReference type="NCBI Taxonomy" id="10195"/>
    <lineage>
        <taxon>Eukaryota</taxon>
        <taxon>Metazoa</taxon>
        <taxon>Spiralia</taxon>
        <taxon>Gnathifera</taxon>
        <taxon>Rotifera</taxon>
        <taxon>Eurotatoria</taxon>
        <taxon>Monogononta</taxon>
        <taxon>Pseudotrocha</taxon>
        <taxon>Ploima</taxon>
        <taxon>Brachionidae</taxon>
        <taxon>Brachionus</taxon>
    </lineage>
</organism>
<proteinExistence type="predicted"/>
<accession>A0A3M7STH8</accession>
<reference evidence="1 2" key="1">
    <citation type="journal article" date="2018" name="Sci. Rep.">
        <title>Genomic signatures of local adaptation to the degree of environmental predictability in rotifers.</title>
        <authorList>
            <person name="Franch-Gras L."/>
            <person name="Hahn C."/>
            <person name="Garcia-Roger E.M."/>
            <person name="Carmona M.J."/>
            <person name="Serra M."/>
            <person name="Gomez A."/>
        </authorList>
    </citation>
    <scope>NUCLEOTIDE SEQUENCE [LARGE SCALE GENOMIC DNA]</scope>
    <source>
        <strain evidence="1">HYR1</strain>
    </source>
</reference>
<sequence>MIELGNVRHLNNSTDLHKIPEALFILKTSKVMLNLIFEEFIKMLKKYKINENLNIIKPIEAMIRLK</sequence>